<dbReference type="Proteomes" id="UP000036681">
    <property type="component" value="Unplaced"/>
</dbReference>
<proteinExistence type="predicted"/>
<accession>A0A0M3HLB4</accession>
<sequence length="31" mass="3821">MEAVNCFDKFAKMDHRKWQLTMRNFAHYGMN</sequence>
<organism evidence="1 2">
    <name type="scientific">Ascaris lumbricoides</name>
    <name type="common">Giant roundworm</name>
    <dbReference type="NCBI Taxonomy" id="6252"/>
    <lineage>
        <taxon>Eukaryota</taxon>
        <taxon>Metazoa</taxon>
        <taxon>Ecdysozoa</taxon>
        <taxon>Nematoda</taxon>
        <taxon>Chromadorea</taxon>
        <taxon>Rhabditida</taxon>
        <taxon>Spirurina</taxon>
        <taxon>Ascaridomorpha</taxon>
        <taxon>Ascaridoidea</taxon>
        <taxon>Ascarididae</taxon>
        <taxon>Ascaris</taxon>
    </lineage>
</organism>
<name>A0A0M3HLB4_ASCLU</name>
<evidence type="ECO:0000313" key="2">
    <source>
        <dbReference type="WBParaSite" id="ALUE_0000230901-mRNA-1"/>
    </source>
</evidence>
<evidence type="ECO:0000313" key="1">
    <source>
        <dbReference type="Proteomes" id="UP000036681"/>
    </source>
</evidence>
<protein>
    <submittedName>
        <fullName evidence="2">Antitermination protein</fullName>
    </submittedName>
</protein>
<keyword evidence="1" id="KW-1185">Reference proteome</keyword>
<dbReference type="AlphaFoldDB" id="A0A0M3HLB4"/>
<reference evidence="2" key="1">
    <citation type="submission" date="2017-02" db="UniProtKB">
        <authorList>
            <consortium name="WormBaseParasite"/>
        </authorList>
    </citation>
    <scope>IDENTIFICATION</scope>
</reference>
<dbReference type="WBParaSite" id="ALUE_0000230901-mRNA-1">
    <property type="protein sequence ID" value="ALUE_0000230901-mRNA-1"/>
    <property type="gene ID" value="ALUE_0000230901"/>
</dbReference>